<dbReference type="InterPro" id="IPR029151">
    <property type="entry name" value="Sensor-like_sf"/>
</dbReference>
<dbReference type="InterPro" id="IPR004089">
    <property type="entry name" value="MCPsignal_dom"/>
</dbReference>
<feature type="domain" description="HAMP" evidence="12">
    <location>
        <begin position="289"/>
        <end position="343"/>
    </location>
</feature>
<dbReference type="Pfam" id="PF00672">
    <property type="entry name" value="HAMP"/>
    <property type="match status" value="1"/>
</dbReference>
<dbReference type="CDD" id="cd11386">
    <property type="entry name" value="MCP_signal"/>
    <property type="match status" value="1"/>
</dbReference>
<keyword evidence="4 10" id="KW-0812">Transmembrane</keyword>
<dbReference type="GO" id="GO:0005886">
    <property type="term" value="C:plasma membrane"/>
    <property type="evidence" value="ECO:0007669"/>
    <property type="project" value="UniProtKB-SubCell"/>
</dbReference>
<dbReference type="SUPFAM" id="SSF103190">
    <property type="entry name" value="Sensory domain-like"/>
    <property type="match status" value="1"/>
</dbReference>
<proteinExistence type="inferred from homology"/>
<organism evidence="13 14">
    <name type="scientific">Yersinia intermedia</name>
    <dbReference type="NCBI Taxonomy" id="631"/>
    <lineage>
        <taxon>Bacteria</taxon>
        <taxon>Pseudomonadati</taxon>
        <taxon>Pseudomonadota</taxon>
        <taxon>Gammaproteobacteria</taxon>
        <taxon>Enterobacterales</taxon>
        <taxon>Yersiniaceae</taxon>
        <taxon>Yersinia</taxon>
    </lineage>
</organism>
<dbReference type="GO" id="GO:0007165">
    <property type="term" value="P:signal transduction"/>
    <property type="evidence" value="ECO:0007669"/>
    <property type="project" value="UniProtKB-KW"/>
</dbReference>
<evidence type="ECO:0000313" key="13">
    <source>
        <dbReference type="EMBL" id="CRY56963.1"/>
    </source>
</evidence>
<evidence type="ECO:0000313" key="14">
    <source>
        <dbReference type="Proteomes" id="UP000043316"/>
    </source>
</evidence>
<dbReference type="PROSITE" id="PS50111">
    <property type="entry name" value="CHEMOTAXIS_TRANSDUC_2"/>
    <property type="match status" value="1"/>
</dbReference>
<evidence type="ECO:0000259" key="12">
    <source>
        <dbReference type="PROSITE" id="PS50885"/>
    </source>
</evidence>
<evidence type="ECO:0000256" key="8">
    <source>
        <dbReference type="ARBA" id="ARBA00029447"/>
    </source>
</evidence>
<dbReference type="PANTHER" id="PTHR43531:SF16">
    <property type="entry name" value="METHYL-ACCEPTING CHEMOTAXIS PROTEIN II"/>
    <property type="match status" value="1"/>
</dbReference>
<sequence length="592" mass="62925">MFKTIRMRIIGTSIMIVIFSLTISTFFSYSVAEKYNEQAIDSTLNALASSYPQGISDWVKSKTDMIASLQPAALTADPLPALKQIASAGGFTDVYVGYANKITLFTGEPADADPTERPWYQQAKQAGHAVITPPYFDIASQTLVVTFAIPLMKEGHLYGVIGGDVSMDSVINYVNSLDPLPGSFGMLVDSAGLIISHPDTNLTLKPLSSITRHLNLSEVLQGDTPVDIQLNGETKRVKAMPIAGTDWYIMVVQDKETSSAGMQSLLISSIIIMVLLVIVSAIAIGFIITKSFKRLSMVRDMLETMGSGDGDLTQRLPTDGQDEVTQIAFSFNKFVDKLSKIIAEIRVTSEYVKTAADEIATGNNDLSGRTQSSTSSLQQIGASLAQITATVSQSVRSAKEASDTAKYASEAAAQGDSVMSDVITTMGSIERASAKVSDITGVIDNIAFQTNILALNAAVEAARAGEQGRGFAVVANEVRSLAQNSAQAAKEIKLLIESTISSVSSGSELVHLASNSMSDIVSNVSNVSSVMQEITSASEKKMQSINEINRAIGQLDSMVQQNADMVGKSAKASSTLQERATGLAITAGSFKV</sequence>
<dbReference type="InterPro" id="IPR051310">
    <property type="entry name" value="MCP_chemotaxis"/>
</dbReference>
<dbReference type="PROSITE" id="PS50885">
    <property type="entry name" value="HAMP"/>
    <property type="match status" value="1"/>
</dbReference>
<keyword evidence="7 9" id="KW-0807">Transducer</keyword>
<evidence type="ECO:0000256" key="7">
    <source>
        <dbReference type="ARBA" id="ARBA00023224"/>
    </source>
</evidence>
<dbReference type="PANTHER" id="PTHR43531">
    <property type="entry name" value="PROTEIN ICFG"/>
    <property type="match status" value="1"/>
</dbReference>
<accession>A0A0H5M0H1</accession>
<dbReference type="CDD" id="cd12912">
    <property type="entry name" value="PDC2_MCP_like"/>
    <property type="match status" value="1"/>
</dbReference>
<dbReference type="CDD" id="cd06225">
    <property type="entry name" value="HAMP"/>
    <property type="match status" value="1"/>
</dbReference>
<dbReference type="Gene3D" id="3.30.450.20">
    <property type="entry name" value="PAS domain"/>
    <property type="match status" value="2"/>
</dbReference>
<dbReference type="SMART" id="SM00283">
    <property type="entry name" value="MA"/>
    <property type="match status" value="1"/>
</dbReference>
<evidence type="ECO:0000256" key="2">
    <source>
        <dbReference type="ARBA" id="ARBA00022475"/>
    </source>
</evidence>
<dbReference type="RefSeq" id="WP_053010352.1">
    <property type="nucleotide sequence ID" value="NZ_CWJI01000019.1"/>
</dbReference>
<dbReference type="GO" id="GO:0006935">
    <property type="term" value="P:chemotaxis"/>
    <property type="evidence" value="ECO:0007669"/>
    <property type="project" value="UniProtKB-KW"/>
</dbReference>
<evidence type="ECO:0000256" key="1">
    <source>
        <dbReference type="ARBA" id="ARBA00004651"/>
    </source>
</evidence>
<protein>
    <submittedName>
        <fullName evidence="13">Methyl-accepting chemotaxis transmembrane protein</fullName>
    </submittedName>
</protein>
<evidence type="ECO:0000259" key="11">
    <source>
        <dbReference type="PROSITE" id="PS50111"/>
    </source>
</evidence>
<dbReference type="Proteomes" id="UP000043316">
    <property type="component" value="Unassembled WGS sequence"/>
</dbReference>
<name>A0A0H5M0H1_YERIN</name>
<comment type="similarity">
    <text evidence="8">Belongs to the methyl-accepting chemotaxis (MCP) protein family.</text>
</comment>
<dbReference type="InterPro" id="IPR004090">
    <property type="entry name" value="Chemotax_Me-accpt_rcpt"/>
</dbReference>
<keyword evidence="2" id="KW-1003">Cell membrane</keyword>
<keyword evidence="3" id="KW-0145">Chemotaxis</keyword>
<dbReference type="SMART" id="SM00304">
    <property type="entry name" value="HAMP"/>
    <property type="match status" value="1"/>
</dbReference>
<reference evidence="14" key="1">
    <citation type="submission" date="2015-03" db="EMBL/GenBank/DDBJ databases">
        <authorList>
            <consortium name="Pathogen Informatics"/>
        </authorList>
    </citation>
    <scope>NUCLEOTIDE SEQUENCE [LARGE SCALE GENOMIC DNA]</scope>
    <source>
        <strain evidence="14">R148</strain>
    </source>
</reference>
<dbReference type="SUPFAM" id="SSF58104">
    <property type="entry name" value="Methyl-accepting chemotaxis protein (MCP) signaling domain"/>
    <property type="match status" value="1"/>
</dbReference>
<dbReference type="FunFam" id="1.10.287.950:FF:000001">
    <property type="entry name" value="Methyl-accepting chemotaxis sensory transducer"/>
    <property type="match status" value="1"/>
</dbReference>
<evidence type="ECO:0000256" key="10">
    <source>
        <dbReference type="SAM" id="Phobius"/>
    </source>
</evidence>
<dbReference type="PRINTS" id="PR00260">
    <property type="entry name" value="CHEMTRNSDUCR"/>
</dbReference>
<dbReference type="GO" id="GO:0004888">
    <property type="term" value="F:transmembrane signaling receptor activity"/>
    <property type="evidence" value="ECO:0007669"/>
    <property type="project" value="InterPro"/>
</dbReference>
<evidence type="ECO:0000256" key="9">
    <source>
        <dbReference type="PROSITE-ProRule" id="PRU00284"/>
    </source>
</evidence>
<dbReference type="InterPro" id="IPR003660">
    <property type="entry name" value="HAMP_dom"/>
</dbReference>
<evidence type="ECO:0000256" key="3">
    <source>
        <dbReference type="ARBA" id="ARBA00022500"/>
    </source>
</evidence>
<dbReference type="Pfam" id="PF02743">
    <property type="entry name" value="dCache_1"/>
    <property type="match status" value="1"/>
</dbReference>
<feature type="domain" description="Methyl-accepting transducer" evidence="11">
    <location>
        <begin position="348"/>
        <end position="577"/>
    </location>
</feature>
<dbReference type="Pfam" id="PF00015">
    <property type="entry name" value="MCPsignal"/>
    <property type="match status" value="1"/>
</dbReference>
<dbReference type="AlphaFoldDB" id="A0A0H5M0H1"/>
<keyword evidence="6 10" id="KW-0472">Membrane</keyword>
<keyword evidence="5 10" id="KW-1133">Transmembrane helix</keyword>
<evidence type="ECO:0000256" key="5">
    <source>
        <dbReference type="ARBA" id="ARBA00022989"/>
    </source>
</evidence>
<gene>
    <name evidence="13" type="primary">tar1</name>
    <name evidence="13" type="ORF">ERS008476_04010</name>
</gene>
<evidence type="ECO:0000256" key="4">
    <source>
        <dbReference type="ARBA" id="ARBA00022692"/>
    </source>
</evidence>
<dbReference type="Gene3D" id="1.10.287.950">
    <property type="entry name" value="Methyl-accepting chemotaxis protein"/>
    <property type="match status" value="1"/>
</dbReference>
<dbReference type="InterPro" id="IPR033479">
    <property type="entry name" value="dCache_1"/>
</dbReference>
<feature type="transmembrane region" description="Helical" evidence="10">
    <location>
        <begin position="265"/>
        <end position="289"/>
    </location>
</feature>
<evidence type="ECO:0000256" key="6">
    <source>
        <dbReference type="ARBA" id="ARBA00023136"/>
    </source>
</evidence>
<dbReference type="CDD" id="cd12913">
    <property type="entry name" value="PDC1_MCP_like"/>
    <property type="match status" value="1"/>
</dbReference>
<dbReference type="EMBL" id="CWJI01000019">
    <property type="protein sequence ID" value="CRY56963.1"/>
    <property type="molecule type" value="Genomic_DNA"/>
</dbReference>
<comment type="subcellular location">
    <subcellularLocation>
        <location evidence="1">Cell membrane</location>
        <topology evidence="1">Multi-pass membrane protein</topology>
    </subcellularLocation>
</comment>